<organism evidence="13 14">
    <name type="scientific">Tetranychus urticae</name>
    <name type="common">Two-spotted spider mite</name>
    <dbReference type="NCBI Taxonomy" id="32264"/>
    <lineage>
        <taxon>Eukaryota</taxon>
        <taxon>Metazoa</taxon>
        <taxon>Ecdysozoa</taxon>
        <taxon>Arthropoda</taxon>
        <taxon>Chelicerata</taxon>
        <taxon>Arachnida</taxon>
        <taxon>Acari</taxon>
        <taxon>Acariformes</taxon>
        <taxon>Trombidiformes</taxon>
        <taxon>Prostigmata</taxon>
        <taxon>Eleutherengona</taxon>
        <taxon>Raphignathae</taxon>
        <taxon>Tetranychoidea</taxon>
        <taxon>Tetranychidae</taxon>
        <taxon>Tetranychus</taxon>
    </lineage>
</organism>
<reference evidence="13" key="2">
    <citation type="submission" date="2015-06" db="UniProtKB">
        <authorList>
            <consortium name="EnsemblMetazoa"/>
        </authorList>
    </citation>
    <scope>IDENTIFICATION</scope>
</reference>
<dbReference type="InterPro" id="IPR000611">
    <property type="entry name" value="NPY_rcpt"/>
</dbReference>
<dbReference type="PRINTS" id="PR00237">
    <property type="entry name" value="GPCRRHODOPSN"/>
</dbReference>
<evidence type="ECO:0000256" key="6">
    <source>
        <dbReference type="ARBA" id="ARBA00023136"/>
    </source>
</evidence>
<evidence type="ECO:0000259" key="12">
    <source>
        <dbReference type="PROSITE" id="PS50262"/>
    </source>
</evidence>
<dbReference type="InterPro" id="IPR017452">
    <property type="entry name" value="GPCR_Rhodpsn_7TM"/>
</dbReference>
<feature type="transmembrane region" description="Helical" evidence="11">
    <location>
        <begin position="313"/>
        <end position="338"/>
    </location>
</feature>
<dbReference type="CDD" id="cd15203">
    <property type="entry name" value="7tmA_NPYR-like"/>
    <property type="match status" value="1"/>
</dbReference>
<evidence type="ECO:0000256" key="5">
    <source>
        <dbReference type="ARBA" id="ARBA00023040"/>
    </source>
</evidence>
<name>T1KR44_TETUR</name>
<dbReference type="Pfam" id="PF00001">
    <property type="entry name" value="7tm_1"/>
    <property type="match status" value="1"/>
</dbReference>
<evidence type="ECO:0000256" key="10">
    <source>
        <dbReference type="SAM" id="MobiDB-lite"/>
    </source>
</evidence>
<comment type="subcellular location">
    <subcellularLocation>
        <location evidence="1">Membrane</location>
        <topology evidence="1">Multi-pass membrane protein</topology>
    </subcellularLocation>
</comment>
<feature type="domain" description="G-protein coupled receptors family 1 profile" evidence="12">
    <location>
        <begin position="71"/>
        <end position="335"/>
    </location>
</feature>
<evidence type="ECO:0000256" key="1">
    <source>
        <dbReference type="ARBA" id="ARBA00004141"/>
    </source>
</evidence>
<dbReference type="PANTHER" id="PTHR24235:SF30">
    <property type="entry name" value="NEUROPEPTIDE F RECEPTOR"/>
    <property type="match status" value="1"/>
</dbReference>
<evidence type="ECO:0000256" key="7">
    <source>
        <dbReference type="ARBA" id="ARBA00023170"/>
    </source>
</evidence>
<dbReference type="EMBL" id="CAEY01000383">
    <property type="status" value="NOT_ANNOTATED_CDS"/>
    <property type="molecule type" value="Genomic_DNA"/>
</dbReference>
<sequence>MSLGNCQQPTQQQQQQQPHQLDDPRYEILYHNMSEIMQKLQTYVANRAIDDTSFTYLMIAYIILIILGATGNGLVCMVVIRKPSMRTPRNVFIINLAISDLLLCLFTMPFSLVEIVLKFWPLGEATCKLVAGLQATSIFVSTISITAIALDRYKVIVNPNCEPCHPINTFITLSAIWITALALSAPLFIYRTVESHSINILWLKSIDYCIEKWPIEHGRALYSIFSMIFQYVCPCIIVTVAYIRILRKLNYRMVQKKMGTTLAEKQRREKIKQRKTRLLLISISFIFGISWLPLNIVNIVADIYFPFDNSQVYRILFACCHLAGMSSACSNPLLYGFLNDNFRREFRELFIRCCPFLVTSTSTYTDNEDRVDSMCLQTYTREPISSRQDPER</sequence>
<dbReference type="EnsemblMetazoa" id="tetur18g02210.1">
    <property type="protein sequence ID" value="tetur18g02210.1"/>
    <property type="gene ID" value="tetur18g02210"/>
</dbReference>
<evidence type="ECO:0000256" key="4">
    <source>
        <dbReference type="ARBA" id="ARBA00022989"/>
    </source>
</evidence>
<dbReference type="AlphaFoldDB" id="T1KR44"/>
<dbReference type="HOGENOM" id="CLU_009579_6_1_1"/>
<evidence type="ECO:0000313" key="14">
    <source>
        <dbReference type="Proteomes" id="UP000015104"/>
    </source>
</evidence>
<evidence type="ECO:0000256" key="2">
    <source>
        <dbReference type="ARBA" id="ARBA00010663"/>
    </source>
</evidence>
<feature type="compositionally biased region" description="Low complexity" evidence="10">
    <location>
        <begin position="7"/>
        <end position="19"/>
    </location>
</feature>
<dbReference type="eggNOG" id="KOG3656">
    <property type="taxonomic scope" value="Eukaryota"/>
</dbReference>
<feature type="region of interest" description="Disordered" evidence="10">
    <location>
        <begin position="1"/>
        <end position="21"/>
    </location>
</feature>
<evidence type="ECO:0000256" key="8">
    <source>
        <dbReference type="ARBA" id="ARBA00023224"/>
    </source>
</evidence>
<accession>T1KR44</accession>
<dbReference type="GO" id="GO:0016020">
    <property type="term" value="C:membrane"/>
    <property type="evidence" value="ECO:0007669"/>
    <property type="project" value="UniProtKB-SubCell"/>
</dbReference>
<reference evidence="14" key="1">
    <citation type="submission" date="2011-08" db="EMBL/GenBank/DDBJ databases">
        <authorList>
            <person name="Rombauts S."/>
        </authorList>
    </citation>
    <scope>NUCLEOTIDE SEQUENCE</scope>
    <source>
        <strain evidence="14">London</strain>
    </source>
</reference>
<dbReference type="Gene3D" id="1.20.1070.10">
    <property type="entry name" value="Rhodopsin 7-helix transmembrane proteins"/>
    <property type="match status" value="1"/>
</dbReference>
<feature type="transmembrane region" description="Helical" evidence="11">
    <location>
        <begin position="170"/>
        <end position="190"/>
    </location>
</feature>
<evidence type="ECO:0000256" key="11">
    <source>
        <dbReference type="SAM" id="Phobius"/>
    </source>
</evidence>
<keyword evidence="3 9" id="KW-0812">Transmembrane</keyword>
<keyword evidence="8 9" id="KW-0807">Transducer</keyword>
<keyword evidence="5 9" id="KW-0297">G-protein coupled receptor</keyword>
<keyword evidence="7 9" id="KW-0675">Receptor</keyword>
<feature type="transmembrane region" description="Helical" evidence="11">
    <location>
        <begin position="278"/>
        <end position="301"/>
    </location>
</feature>
<dbReference type="PRINTS" id="PR01012">
    <property type="entry name" value="NRPEPTIDEYR"/>
</dbReference>
<dbReference type="PROSITE" id="PS00237">
    <property type="entry name" value="G_PROTEIN_RECEP_F1_1"/>
    <property type="match status" value="1"/>
</dbReference>
<dbReference type="PANTHER" id="PTHR24235">
    <property type="entry name" value="NEUROPEPTIDE Y RECEPTOR"/>
    <property type="match status" value="1"/>
</dbReference>
<proteinExistence type="inferred from homology"/>
<keyword evidence="6 11" id="KW-0472">Membrane</keyword>
<evidence type="ECO:0000313" key="13">
    <source>
        <dbReference type="EnsemblMetazoa" id="tetur18g02210.1"/>
    </source>
</evidence>
<dbReference type="Proteomes" id="UP000015104">
    <property type="component" value="Unassembled WGS sequence"/>
</dbReference>
<feature type="transmembrane region" description="Helical" evidence="11">
    <location>
        <begin position="56"/>
        <end position="80"/>
    </location>
</feature>
<keyword evidence="4 11" id="KW-1133">Transmembrane helix</keyword>
<dbReference type="STRING" id="32264.T1KR44"/>
<dbReference type="PROSITE" id="PS50262">
    <property type="entry name" value="G_PROTEIN_RECEP_F1_2"/>
    <property type="match status" value="1"/>
</dbReference>
<evidence type="ECO:0000256" key="9">
    <source>
        <dbReference type="RuleBase" id="RU000688"/>
    </source>
</evidence>
<feature type="transmembrane region" description="Helical" evidence="11">
    <location>
        <begin position="92"/>
        <end position="117"/>
    </location>
</feature>
<protein>
    <recommendedName>
        <fullName evidence="12">G-protein coupled receptors family 1 profile domain-containing protein</fullName>
    </recommendedName>
</protein>
<feature type="transmembrane region" description="Helical" evidence="11">
    <location>
        <begin position="129"/>
        <end position="150"/>
    </location>
</feature>
<dbReference type="GO" id="GO:0004983">
    <property type="term" value="F:neuropeptide Y receptor activity"/>
    <property type="evidence" value="ECO:0007669"/>
    <property type="project" value="InterPro"/>
</dbReference>
<evidence type="ECO:0000256" key="3">
    <source>
        <dbReference type="ARBA" id="ARBA00022692"/>
    </source>
</evidence>
<dbReference type="InterPro" id="IPR000276">
    <property type="entry name" value="GPCR_Rhodpsn"/>
</dbReference>
<dbReference type="SMART" id="SM01381">
    <property type="entry name" value="7TM_GPCR_Srsx"/>
    <property type="match status" value="1"/>
</dbReference>
<feature type="transmembrane region" description="Helical" evidence="11">
    <location>
        <begin position="220"/>
        <end position="243"/>
    </location>
</feature>
<dbReference type="SUPFAM" id="SSF81321">
    <property type="entry name" value="Family A G protein-coupled receptor-like"/>
    <property type="match status" value="1"/>
</dbReference>
<keyword evidence="14" id="KW-1185">Reference proteome</keyword>
<comment type="similarity">
    <text evidence="2 9">Belongs to the G-protein coupled receptor 1 family.</text>
</comment>